<name>A0ABM8UEX6_9GAMM</name>
<organism evidence="2 3">
    <name type="scientific">Novilysobacter luteus</name>
    <dbReference type="NCBI Taxonomy" id="2822368"/>
    <lineage>
        <taxon>Bacteria</taxon>
        <taxon>Pseudomonadati</taxon>
        <taxon>Pseudomonadota</taxon>
        <taxon>Gammaproteobacteria</taxon>
        <taxon>Lysobacterales</taxon>
        <taxon>Lysobacteraceae</taxon>
        <taxon>Novilysobacter</taxon>
    </lineage>
</organism>
<reference evidence="2 3" key="1">
    <citation type="submission" date="2021-04" db="EMBL/GenBank/DDBJ databases">
        <authorList>
            <person name="Rodrigo-Torres L."/>
            <person name="Arahal R. D."/>
            <person name="Lucena T."/>
        </authorList>
    </citation>
    <scope>NUCLEOTIDE SEQUENCE [LARGE SCALE GENOMIC DNA]</scope>
    <source>
        <strain evidence="2 3">CECT 30171</strain>
    </source>
</reference>
<sequence>MHTPERRNSESVDPERMRERLNPPQQSLLRLLEYFGWELRFVREPPSQPPVPVIFAGDASWAVISPDGKLDEGPHLRVRHPGFERRAGSAVERGSGSSHRPGPT</sequence>
<gene>
    <name evidence="2" type="ORF">LYB30171_01217</name>
</gene>
<protein>
    <submittedName>
        <fullName evidence="2">Uncharacterized protein</fullName>
    </submittedName>
</protein>
<proteinExistence type="predicted"/>
<dbReference type="EMBL" id="OU015430">
    <property type="protein sequence ID" value="CAG4972482.1"/>
    <property type="molecule type" value="Genomic_DNA"/>
</dbReference>
<evidence type="ECO:0000313" key="3">
    <source>
        <dbReference type="Proteomes" id="UP000680116"/>
    </source>
</evidence>
<dbReference type="RefSeq" id="WP_215220140.1">
    <property type="nucleotide sequence ID" value="NZ_OU015430.1"/>
</dbReference>
<feature type="compositionally biased region" description="Basic and acidic residues" evidence="1">
    <location>
        <begin position="1"/>
        <end position="21"/>
    </location>
</feature>
<feature type="region of interest" description="Disordered" evidence="1">
    <location>
        <begin position="1"/>
        <end position="23"/>
    </location>
</feature>
<evidence type="ECO:0000256" key="1">
    <source>
        <dbReference type="SAM" id="MobiDB-lite"/>
    </source>
</evidence>
<keyword evidence="3" id="KW-1185">Reference proteome</keyword>
<dbReference type="Proteomes" id="UP000680116">
    <property type="component" value="Chromosome"/>
</dbReference>
<evidence type="ECO:0000313" key="2">
    <source>
        <dbReference type="EMBL" id="CAG4972482.1"/>
    </source>
</evidence>
<feature type="region of interest" description="Disordered" evidence="1">
    <location>
        <begin position="82"/>
        <end position="104"/>
    </location>
</feature>
<accession>A0ABM8UEX6</accession>